<organism evidence="2 3">
    <name type="scientific">Elsinoe australis</name>
    <dbReference type="NCBI Taxonomy" id="40998"/>
    <lineage>
        <taxon>Eukaryota</taxon>
        <taxon>Fungi</taxon>
        <taxon>Dikarya</taxon>
        <taxon>Ascomycota</taxon>
        <taxon>Pezizomycotina</taxon>
        <taxon>Dothideomycetes</taxon>
        <taxon>Dothideomycetidae</taxon>
        <taxon>Myriangiales</taxon>
        <taxon>Elsinoaceae</taxon>
        <taxon>Elsinoe</taxon>
    </lineage>
</organism>
<sequence length="153" mass="16830">MEYETKQAEPPKESGTFGKMLQQKSKFQAFIAVTALSAFILSIARVATTKSPGARPITWVISLKSLLILAYEIFTERKSSLRRFASKKASMVSNVLEPVFWLTAFILTIISTQGPSNTVGRALGGIIIVITLVSIPAAVALAVILWREYKLLR</sequence>
<evidence type="ECO:0000313" key="3">
    <source>
        <dbReference type="Proteomes" id="UP000243723"/>
    </source>
</evidence>
<feature type="transmembrane region" description="Helical" evidence="1">
    <location>
        <begin position="95"/>
        <end position="116"/>
    </location>
</feature>
<keyword evidence="1" id="KW-0472">Membrane</keyword>
<keyword evidence="1" id="KW-1133">Transmembrane helix</keyword>
<keyword evidence="1" id="KW-0812">Transmembrane</keyword>
<gene>
    <name evidence="2" type="ORF">B9Z65_7967</name>
</gene>
<keyword evidence="3" id="KW-1185">Reference proteome</keyword>
<dbReference type="STRING" id="40998.A0A2P7YVP0"/>
<feature type="transmembrane region" description="Helical" evidence="1">
    <location>
        <begin position="27"/>
        <end position="44"/>
    </location>
</feature>
<dbReference type="OrthoDB" id="3436860at2759"/>
<accession>A0A2P7YVP0</accession>
<proteinExistence type="predicted"/>
<name>A0A2P7YVP0_9PEZI</name>
<reference evidence="2 3" key="1">
    <citation type="submission" date="2017-05" db="EMBL/GenBank/DDBJ databases">
        <title>Draft genome sequence of Elsinoe australis.</title>
        <authorList>
            <person name="Cheng Q."/>
        </authorList>
    </citation>
    <scope>NUCLEOTIDE SEQUENCE [LARGE SCALE GENOMIC DNA]</scope>
    <source>
        <strain evidence="2 3">NL1</strain>
    </source>
</reference>
<feature type="transmembrane region" description="Helical" evidence="1">
    <location>
        <begin position="122"/>
        <end position="146"/>
    </location>
</feature>
<evidence type="ECO:0000313" key="2">
    <source>
        <dbReference type="EMBL" id="PSK40027.1"/>
    </source>
</evidence>
<dbReference type="Proteomes" id="UP000243723">
    <property type="component" value="Unassembled WGS sequence"/>
</dbReference>
<dbReference type="AlphaFoldDB" id="A0A2P7YVP0"/>
<evidence type="ECO:0000256" key="1">
    <source>
        <dbReference type="SAM" id="Phobius"/>
    </source>
</evidence>
<dbReference type="EMBL" id="NHZQ01000363">
    <property type="protein sequence ID" value="PSK40027.1"/>
    <property type="molecule type" value="Genomic_DNA"/>
</dbReference>
<comment type="caution">
    <text evidence="2">The sequence shown here is derived from an EMBL/GenBank/DDBJ whole genome shotgun (WGS) entry which is preliminary data.</text>
</comment>
<protein>
    <submittedName>
        <fullName evidence="2">Uncharacterized protein</fullName>
    </submittedName>
</protein>
<feature type="transmembrane region" description="Helical" evidence="1">
    <location>
        <begin position="56"/>
        <end position="74"/>
    </location>
</feature>